<dbReference type="AlphaFoldDB" id="A0A8H4PMR9"/>
<evidence type="ECO:0000259" key="2">
    <source>
        <dbReference type="Pfam" id="PF09458"/>
    </source>
</evidence>
<dbReference type="InterPro" id="IPR037221">
    <property type="entry name" value="H-type_lectin_dom_sf"/>
</dbReference>
<feature type="region of interest" description="Disordered" evidence="1">
    <location>
        <begin position="24"/>
        <end position="84"/>
    </location>
</feature>
<evidence type="ECO:0000313" key="3">
    <source>
        <dbReference type="EMBL" id="KAF4503995.1"/>
    </source>
</evidence>
<comment type="caution">
    <text evidence="3">The sequence shown here is derived from an EMBL/GenBank/DDBJ whole genome shotgun (WGS) entry which is preliminary data.</text>
</comment>
<name>A0A8H4PMR9_9HYPO</name>
<dbReference type="Proteomes" id="UP000557566">
    <property type="component" value="Unassembled WGS sequence"/>
</dbReference>
<reference evidence="3 4" key="1">
    <citation type="journal article" date="2020" name="Genome Biol. Evol.">
        <title>A new high-quality draft genome assembly of the Chinese cordyceps Ophiocordyceps sinensis.</title>
        <authorList>
            <person name="Shu R."/>
            <person name="Zhang J."/>
            <person name="Meng Q."/>
            <person name="Zhang H."/>
            <person name="Zhou G."/>
            <person name="Li M."/>
            <person name="Wu P."/>
            <person name="Zhao Y."/>
            <person name="Chen C."/>
            <person name="Qin Q."/>
        </authorList>
    </citation>
    <scope>NUCLEOTIDE SEQUENCE [LARGE SCALE GENOMIC DNA]</scope>
    <source>
        <strain evidence="3 4">IOZ07</strain>
    </source>
</reference>
<gene>
    <name evidence="3" type="ORF">G6O67_008619</name>
</gene>
<feature type="domain" description="H-type lectin" evidence="2">
    <location>
        <begin position="270"/>
        <end position="332"/>
    </location>
</feature>
<feature type="compositionally biased region" description="Pro residues" evidence="1">
    <location>
        <begin position="55"/>
        <end position="74"/>
    </location>
</feature>
<evidence type="ECO:0000313" key="4">
    <source>
        <dbReference type="Proteomes" id="UP000557566"/>
    </source>
</evidence>
<dbReference type="InterPro" id="IPR019019">
    <property type="entry name" value="H-type_lectin_domain"/>
</dbReference>
<dbReference type="GO" id="GO:0007155">
    <property type="term" value="P:cell adhesion"/>
    <property type="evidence" value="ECO:0007669"/>
    <property type="project" value="InterPro"/>
</dbReference>
<dbReference type="SUPFAM" id="SSF141086">
    <property type="entry name" value="Agglutinin HPA-like"/>
    <property type="match status" value="1"/>
</dbReference>
<dbReference type="Gene3D" id="2.60.40.2080">
    <property type="match status" value="1"/>
</dbReference>
<evidence type="ECO:0000256" key="1">
    <source>
        <dbReference type="SAM" id="MobiDB-lite"/>
    </source>
</evidence>
<keyword evidence="4" id="KW-1185">Reference proteome</keyword>
<accession>A0A8H4PMR9</accession>
<protein>
    <recommendedName>
        <fullName evidence="2">H-type lectin domain-containing protein</fullName>
    </recommendedName>
</protein>
<dbReference type="EMBL" id="JAAVMX010000012">
    <property type="protein sequence ID" value="KAF4503995.1"/>
    <property type="molecule type" value="Genomic_DNA"/>
</dbReference>
<sequence length="349" mass="39488">MAPNLASLVNACRFWVRRQRTGRHRGDNMKPLFGEGAPSRPESALADRHITGGPPSSPAPLPPLQTPSLSPPSPRTLRHPHSTTQDCPLITMEADTGPTDWAVYRIGQEIFRRHIPLIGRGDWLLKSDNMVFEVINEARPFNVLGIHPEAFVLALSRGPGTTEQDRLVRGVGHVAILEYRLTVEYPTGPELYLELHIRLKGRDIGSAIPVAYFEKWFPETSCLLPFRDGDLAKIDPHFHIVWRELFPDRDHMSGAYRTTLVPGKTRVCYVEFYQPFPMIPTVKLLLLSRNVPIWVTIRVQIETRDITQRGFSMCLSIAENEPIHRVVVGWEAMEPRVPQLPANPVPAYQ</sequence>
<proteinExistence type="predicted"/>
<dbReference type="Pfam" id="PF09458">
    <property type="entry name" value="H_lectin"/>
    <property type="match status" value="1"/>
</dbReference>
<organism evidence="3 4">
    <name type="scientific">Ophiocordyceps sinensis</name>
    <dbReference type="NCBI Taxonomy" id="72228"/>
    <lineage>
        <taxon>Eukaryota</taxon>
        <taxon>Fungi</taxon>
        <taxon>Dikarya</taxon>
        <taxon>Ascomycota</taxon>
        <taxon>Pezizomycotina</taxon>
        <taxon>Sordariomycetes</taxon>
        <taxon>Hypocreomycetidae</taxon>
        <taxon>Hypocreales</taxon>
        <taxon>Ophiocordycipitaceae</taxon>
        <taxon>Ophiocordyceps</taxon>
    </lineage>
</organism>
<dbReference type="GO" id="GO:0030246">
    <property type="term" value="F:carbohydrate binding"/>
    <property type="evidence" value="ECO:0007669"/>
    <property type="project" value="InterPro"/>
</dbReference>